<dbReference type="AlphaFoldDB" id="A0A3D8GR47"/>
<comment type="caution">
    <text evidence="3">The sequence shown here is derived from an EMBL/GenBank/DDBJ whole genome shotgun (WGS) entry which is preliminary data.</text>
</comment>
<evidence type="ECO:0000313" key="3">
    <source>
        <dbReference type="EMBL" id="RDU36963.1"/>
    </source>
</evidence>
<reference evidence="3 4" key="1">
    <citation type="submission" date="2018-07" db="EMBL/GenBank/DDBJ databases">
        <title>Bacillus sp. YLB-04 draft genome sequence.</title>
        <authorList>
            <person name="Yu L."/>
            <person name="Tang X."/>
        </authorList>
    </citation>
    <scope>NUCLEOTIDE SEQUENCE [LARGE SCALE GENOMIC DNA]</scope>
    <source>
        <strain evidence="3 4">YLB-04</strain>
    </source>
</reference>
<sequence>MNLKAFLKKGAIVAALSLGLSGFALLPGEASAAGNANPHAQKLVDSLQALNLDNVDYLYAYLQSVDLSKAEFDGIDANTKRASDLLKNNNPESLPNAQKVELARLFLDSVKLAHLQAEFVDDNGNPVDIFKYKPGTTGLIIELKDLNGKLLATADPTLADLDPKVLLTKITALKAAVQAKEQLEKGGKFVPMPAQKLPNTATNNYEYILLGGLIMLLGAAAAVPAARYFRKTGNTLEA</sequence>
<feature type="chain" id="PRO_5017595663" evidence="2">
    <location>
        <begin position="33"/>
        <end position="238"/>
    </location>
</feature>
<gene>
    <name evidence="3" type="ORF">DRW41_09700</name>
</gene>
<keyword evidence="1" id="KW-0812">Transmembrane</keyword>
<protein>
    <submittedName>
        <fullName evidence="3">Cell wall anchor protein</fullName>
    </submittedName>
</protein>
<feature type="signal peptide" evidence="2">
    <location>
        <begin position="1"/>
        <end position="32"/>
    </location>
</feature>
<accession>A0A3D8GR47</accession>
<evidence type="ECO:0000313" key="4">
    <source>
        <dbReference type="Proteomes" id="UP000257144"/>
    </source>
</evidence>
<dbReference type="Proteomes" id="UP000257144">
    <property type="component" value="Unassembled WGS sequence"/>
</dbReference>
<organism evidence="3 4">
    <name type="scientific">Neobacillus piezotolerans</name>
    <dbReference type="NCBI Taxonomy" id="2259171"/>
    <lineage>
        <taxon>Bacteria</taxon>
        <taxon>Bacillati</taxon>
        <taxon>Bacillota</taxon>
        <taxon>Bacilli</taxon>
        <taxon>Bacillales</taxon>
        <taxon>Bacillaceae</taxon>
        <taxon>Neobacillus</taxon>
    </lineage>
</organism>
<evidence type="ECO:0000256" key="1">
    <source>
        <dbReference type="SAM" id="Phobius"/>
    </source>
</evidence>
<keyword evidence="1" id="KW-0472">Membrane</keyword>
<dbReference type="RefSeq" id="WP_115451791.1">
    <property type="nucleotide sequence ID" value="NZ_QNQT01000003.1"/>
</dbReference>
<proteinExistence type="predicted"/>
<dbReference type="OrthoDB" id="2872424at2"/>
<evidence type="ECO:0000256" key="2">
    <source>
        <dbReference type="SAM" id="SignalP"/>
    </source>
</evidence>
<dbReference type="EMBL" id="QNQT01000003">
    <property type="protein sequence ID" value="RDU36963.1"/>
    <property type="molecule type" value="Genomic_DNA"/>
</dbReference>
<feature type="transmembrane region" description="Helical" evidence="1">
    <location>
        <begin position="207"/>
        <end position="229"/>
    </location>
</feature>
<keyword evidence="2" id="KW-0732">Signal</keyword>
<name>A0A3D8GR47_9BACI</name>
<keyword evidence="4" id="KW-1185">Reference proteome</keyword>
<keyword evidence="1" id="KW-1133">Transmembrane helix</keyword>